<accession>A0AAP6B7K8</accession>
<dbReference type="EMBL" id="JARAWP010000008">
    <property type="protein sequence ID" value="MDX3019076.1"/>
    <property type="molecule type" value="Genomic_DNA"/>
</dbReference>
<dbReference type="InterPro" id="IPR010662">
    <property type="entry name" value="RBBP9/YdeN"/>
</dbReference>
<keyword evidence="4" id="KW-1185">Reference proteome</keyword>
<dbReference type="Proteomes" id="UP001282288">
    <property type="component" value="Unassembled WGS sequence"/>
</dbReference>
<dbReference type="Proteomes" id="UP001272987">
    <property type="component" value="Unassembled WGS sequence"/>
</dbReference>
<keyword evidence="2" id="KW-0378">Hydrolase</keyword>
<evidence type="ECO:0000313" key="2">
    <source>
        <dbReference type="EMBL" id="MDX2959636.1"/>
    </source>
</evidence>
<evidence type="ECO:0000313" key="4">
    <source>
        <dbReference type="Proteomes" id="UP001272987"/>
    </source>
</evidence>
<dbReference type="Pfam" id="PF06821">
    <property type="entry name" value="Ser_hydrolase"/>
    <property type="match status" value="2"/>
</dbReference>
<dbReference type="GO" id="GO:0016787">
    <property type="term" value="F:hydrolase activity"/>
    <property type="evidence" value="ECO:0007669"/>
    <property type="project" value="UniProtKB-KW"/>
</dbReference>
<feature type="region of interest" description="Disordered" evidence="1">
    <location>
        <begin position="62"/>
        <end position="137"/>
    </location>
</feature>
<proteinExistence type="predicted"/>
<sequence>MTSSFLILHGWQNHRPEGHWQHWLAARLTDLGHEVVYPQLPDPDNPELDVWLAEFERHLTAPTRDSLTPDHQPTPPHDLTAPGHQPTPNRDLTTSGHQPALADDLTAPSHQSAPADDLTPPSHPTAPLRDLTEPTLALTTPPRSRIVIAHSLATVTWLHALARNLPGLDTVARTLLVSPVTVVTDYPEIAGFALPPLTGLTPPSPTRIVAGDDDPYCPEGAQAAYGDPLGVTAEVLPGAGHLTPDDGYGSWPSVLEWCLNGETRLTAR</sequence>
<evidence type="ECO:0000313" key="5">
    <source>
        <dbReference type="Proteomes" id="UP001282288"/>
    </source>
</evidence>
<dbReference type="AlphaFoldDB" id="A0AAP6B7K8"/>
<dbReference type="Gene3D" id="3.40.50.1820">
    <property type="entry name" value="alpha/beta hydrolase"/>
    <property type="match status" value="2"/>
</dbReference>
<dbReference type="EMBL" id="JARAWC010000004">
    <property type="protein sequence ID" value="MDX2959636.1"/>
    <property type="molecule type" value="Genomic_DNA"/>
</dbReference>
<name>A0AAP6B7K8_9ACTN</name>
<protein>
    <submittedName>
        <fullName evidence="2">Alpha/beta hydrolase</fullName>
    </submittedName>
</protein>
<dbReference type="SUPFAM" id="SSF53474">
    <property type="entry name" value="alpha/beta-Hydrolases"/>
    <property type="match status" value="2"/>
</dbReference>
<comment type="caution">
    <text evidence="2">The sequence shown here is derived from an EMBL/GenBank/DDBJ whole genome shotgun (WGS) entry which is preliminary data.</text>
</comment>
<reference evidence="2 4" key="1">
    <citation type="journal article" date="2023" name="Microb. Genom.">
        <title>Mesoterricola silvestris gen. nov., sp. nov., Mesoterricola sediminis sp. nov., Geothrix oryzae sp. nov., Geothrix edaphica sp. nov., Geothrix rubra sp. nov., and Geothrix limicola sp. nov., six novel members of Acidobacteriota isolated from soils.</title>
        <authorList>
            <person name="Weisberg A.J."/>
            <person name="Pearce E."/>
            <person name="Kramer C.G."/>
            <person name="Chang J.H."/>
            <person name="Clarke C.R."/>
        </authorList>
    </citation>
    <scope>NUCLEOTIDE SEQUENCE</scope>
    <source>
        <strain evidence="3 4">NB05-1H</strain>
        <strain evidence="2">NRRL_B-16521</strain>
    </source>
</reference>
<evidence type="ECO:0000313" key="3">
    <source>
        <dbReference type="EMBL" id="MDX3019076.1"/>
    </source>
</evidence>
<dbReference type="InterPro" id="IPR029058">
    <property type="entry name" value="AB_hydrolase_fold"/>
</dbReference>
<evidence type="ECO:0000256" key="1">
    <source>
        <dbReference type="SAM" id="MobiDB-lite"/>
    </source>
</evidence>
<gene>
    <name evidence="2" type="ORF">PV399_07890</name>
    <name evidence="3" type="ORF">PV666_14400</name>
</gene>
<organism evidence="2 5">
    <name type="scientific">Streptomyces acidiscabies</name>
    <dbReference type="NCBI Taxonomy" id="42234"/>
    <lineage>
        <taxon>Bacteria</taxon>
        <taxon>Bacillati</taxon>
        <taxon>Actinomycetota</taxon>
        <taxon>Actinomycetes</taxon>
        <taxon>Kitasatosporales</taxon>
        <taxon>Streptomycetaceae</taxon>
        <taxon>Streptomyces</taxon>
    </lineage>
</organism>
<feature type="compositionally biased region" description="Polar residues" evidence="1">
    <location>
        <begin position="86"/>
        <end position="97"/>
    </location>
</feature>